<dbReference type="InterPro" id="IPR020846">
    <property type="entry name" value="MFS_dom"/>
</dbReference>
<dbReference type="GO" id="GO:0016020">
    <property type="term" value="C:membrane"/>
    <property type="evidence" value="ECO:0007669"/>
    <property type="project" value="UniProtKB-SubCell"/>
</dbReference>
<dbReference type="PANTHER" id="PTHR23507">
    <property type="entry name" value="ZGC:174356"/>
    <property type="match status" value="1"/>
</dbReference>
<feature type="transmembrane region" description="Helical" evidence="5">
    <location>
        <begin position="350"/>
        <end position="372"/>
    </location>
</feature>
<keyword evidence="2 5" id="KW-0812">Transmembrane</keyword>
<feature type="transmembrane region" description="Helical" evidence="5">
    <location>
        <begin position="130"/>
        <end position="151"/>
    </location>
</feature>
<dbReference type="EMBL" id="OV651829">
    <property type="protein sequence ID" value="CAH1104626.1"/>
    <property type="molecule type" value="Genomic_DNA"/>
</dbReference>
<dbReference type="InterPro" id="IPR036259">
    <property type="entry name" value="MFS_trans_sf"/>
</dbReference>
<reference evidence="7" key="1">
    <citation type="submission" date="2022-01" db="EMBL/GenBank/DDBJ databases">
        <authorList>
            <person name="King R."/>
        </authorList>
    </citation>
    <scope>NUCLEOTIDE SEQUENCE</scope>
</reference>
<keyword evidence="8" id="KW-1185">Reference proteome</keyword>
<feature type="transmembrane region" description="Helical" evidence="5">
    <location>
        <begin position="12"/>
        <end position="33"/>
    </location>
</feature>
<dbReference type="PANTHER" id="PTHR23507:SF39">
    <property type="entry name" value="GH23453P-RELATED"/>
    <property type="match status" value="1"/>
</dbReference>
<dbReference type="InterPro" id="IPR011701">
    <property type="entry name" value="MFS"/>
</dbReference>
<evidence type="ECO:0000256" key="5">
    <source>
        <dbReference type="SAM" id="Phobius"/>
    </source>
</evidence>
<keyword evidence="3 5" id="KW-1133">Transmembrane helix</keyword>
<sequence length="501" mass="56861">MAWYNYLTVEIPFLFCMFGFTLLGPIMTNLHVYRTCYTLLGFNESDCSQLGNEDNSVTRWLEPKVQPTVNKINMVNSVINSSLPLIFCMFVGTWSDKFGRKPFMILCYAGLIISTAMSTVIIHFSSLSPWWFIISSIPNLMTGGVSSLMVVNSAYLNDITTEKNRVIRLGIFDVIFASSSVVGNLISPYLLYATDYQTIYLICLCLIGASFLYTIFFLSESLKSERKAISVEEILNSINLKEIVKHTIRKRENNARAYIFCIICINMIFAFPMGEMSVGTLYLRKQLHWTLIKFSRVNSITSLGNIFGTIFGTYVLYKIMKVKELSLCIFGLILQSIANILRGIATSDYYIYGALLISIFDGLPHLMIRTIMSFVIAPEEMGKIFAVLSIITSLEGMLSNLVYPLIYNATIDINSGIYNFVSFGIHILAIIAMFFLSRLTLPRYKPSQEDEQNKEQNEKRKTPSITSVNNFEVSSINERRSSKVMMVDVDMRKLSQTPSLY</sequence>
<feature type="transmembrane region" description="Helical" evidence="5">
    <location>
        <begin position="324"/>
        <end position="344"/>
    </location>
</feature>
<dbReference type="PROSITE" id="PS50850">
    <property type="entry name" value="MFS"/>
    <property type="match status" value="1"/>
</dbReference>
<keyword evidence="4 5" id="KW-0472">Membrane</keyword>
<dbReference type="GO" id="GO:0022857">
    <property type="term" value="F:transmembrane transporter activity"/>
    <property type="evidence" value="ECO:0007669"/>
    <property type="project" value="InterPro"/>
</dbReference>
<evidence type="ECO:0000259" key="6">
    <source>
        <dbReference type="PROSITE" id="PS50850"/>
    </source>
</evidence>
<evidence type="ECO:0000313" key="7">
    <source>
        <dbReference type="EMBL" id="CAH1104626.1"/>
    </source>
</evidence>
<evidence type="ECO:0000256" key="1">
    <source>
        <dbReference type="ARBA" id="ARBA00004141"/>
    </source>
</evidence>
<name>A0A9P0CN00_9CUCU</name>
<evidence type="ECO:0000256" key="3">
    <source>
        <dbReference type="ARBA" id="ARBA00022989"/>
    </source>
</evidence>
<protein>
    <recommendedName>
        <fullName evidence="6">Major facilitator superfamily (MFS) profile domain-containing protein</fullName>
    </recommendedName>
</protein>
<comment type="subcellular location">
    <subcellularLocation>
        <location evidence="1">Membrane</location>
        <topology evidence="1">Multi-pass membrane protein</topology>
    </subcellularLocation>
</comment>
<dbReference type="SUPFAM" id="SSF103473">
    <property type="entry name" value="MFS general substrate transporter"/>
    <property type="match status" value="1"/>
</dbReference>
<dbReference type="AlphaFoldDB" id="A0A9P0CN00"/>
<feature type="transmembrane region" description="Helical" evidence="5">
    <location>
        <begin position="417"/>
        <end position="436"/>
    </location>
</feature>
<evidence type="ECO:0000313" key="8">
    <source>
        <dbReference type="Proteomes" id="UP001153636"/>
    </source>
</evidence>
<dbReference type="Pfam" id="PF07690">
    <property type="entry name" value="MFS_1"/>
    <property type="match status" value="1"/>
</dbReference>
<proteinExistence type="predicted"/>
<feature type="transmembrane region" description="Helical" evidence="5">
    <location>
        <begin position="103"/>
        <end position="124"/>
    </location>
</feature>
<dbReference type="Proteomes" id="UP001153636">
    <property type="component" value="Chromosome 17"/>
</dbReference>
<feature type="transmembrane region" description="Helical" evidence="5">
    <location>
        <begin position="294"/>
        <end position="317"/>
    </location>
</feature>
<evidence type="ECO:0000256" key="4">
    <source>
        <dbReference type="ARBA" id="ARBA00023136"/>
    </source>
</evidence>
<feature type="transmembrane region" description="Helical" evidence="5">
    <location>
        <begin position="171"/>
        <end position="192"/>
    </location>
</feature>
<gene>
    <name evidence="7" type="ORF">PSYICH_LOCUS5411</name>
</gene>
<dbReference type="Gene3D" id="1.20.1250.20">
    <property type="entry name" value="MFS general substrate transporter like domains"/>
    <property type="match status" value="1"/>
</dbReference>
<feature type="transmembrane region" description="Helical" evidence="5">
    <location>
        <begin position="384"/>
        <end position="405"/>
    </location>
</feature>
<accession>A0A9P0CN00</accession>
<feature type="domain" description="Major facilitator superfamily (MFS) profile" evidence="6">
    <location>
        <begin position="17"/>
        <end position="441"/>
    </location>
</feature>
<evidence type="ECO:0000256" key="2">
    <source>
        <dbReference type="ARBA" id="ARBA00022692"/>
    </source>
</evidence>
<dbReference type="OrthoDB" id="430300at2759"/>
<feature type="transmembrane region" description="Helical" evidence="5">
    <location>
        <begin position="255"/>
        <end position="274"/>
    </location>
</feature>
<feature type="transmembrane region" description="Helical" evidence="5">
    <location>
        <begin position="198"/>
        <end position="218"/>
    </location>
</feature>
<organism evidence="7 8">
    <name type="scientific">Psylliodes chrysocephalus</name>
    <dbReference type="NCBI Taxonomy" id="3402493"/>
    <lineage>
        <taxon>Eukaryota</taxon>
        <taxon>Metazoa</taxon>
        <taxon>Ecdysozoa</taxon>
        <taxon>Arthropoda</taxon>
        <taxon>Hexapoda</taxon>
        <taxon>Insecta</taxon>
        <taxon>Pterygota</taxon>
        <taxon>Neoptera</taxon>
        <taxon>Endopterygota</taxon>
        <taxon>Coleoptera</taxon>
        <taxon>Polyphaga</taxon>
        <taxon>Cucujiformia</taxon>
        <taxon>Chrysomeloidea</taxon>
        <taxon>Chrysomelidae</taxon>
        <taxon>Galerucinae</taxon>
        <taxon>Alticini</taxon>
        <taxon>Psylliodes</taxon>
    </lineage>
</organism>